<keyword evidence="9" id="KW-0547">Nucleotide-binding</keyword>
<dbReference type="GO" id="GO:0005829">
    <property type="term" value="C:cytosol"/>
    <property type="evidence" value="ECO:0007669"/>
    <property type="project" value="TreeGrafter"/>
</dbReference>
<sequence>MVFAYMQPQRKEGFELDQQCITELKIIHIAGTKGKIGYIGEKFLMYLGNVGTSWRTKGSEGPTAFYLYADLKLPIGISLWRCVGRRVSLEKVDGFVGWRSIKTKLVYRCVWSVDVAILEVGLGGRLDSTNVVKEPVVCGITSLGMDHTEILGDTIAKIASEKAGIFKSEVPAFTVPQLPEAMSVLNDRASTLSIPLEVAKPLSPNMLKGVHLGLAGHHQFTNAGLAVAICRCWLQRTGRLNFFPNDNEVLPEAFLKGLWTACLFGRAQIVHDKQDNCPETPEIGNGSGNLVFYLDGAHTPESMEVCARWFSSAARDDLYSPLENGHFEKTNCQKNFKNENNYRVLNKVSQNVFLFNCMEVRDPHVLFPQLINICAANGIHFSKALFVPSISTYHKVDSGAPIVSFDITQDVSWQFTLQKIWEKIIHDSALDGFDNSERYAGLPTWELLSEGLSQKCDPANQKFTCSAVIPSLPMAIKSLRDCVKESPSLRLQVLVTGSLHLVGDVLKLLKR</sequence>
<evidence type="ECO:0000313" key="15">
    <source>
        <dbReference type="EMBL" id="KAG0487902.1"/>
    </source>
</evidence>
<dbReference type="PANTHER" id="PTHR11136">
    <property type="entry name" value="FOLYLPOLYGLUTAMATE SYNTHASE-RELATED"/>
    <property type="match status" value="1"/>
</dbReference>
<keyword evidence="16" id="KW-1185">Reference proteome</keyword>
<evidence type="ECO:0000256" key="9">
    <source>
        <dbReference type="ARBA" id="ARBA00022741"/>
    </source>
</evidence>
<dbReference type="EMBL" id="JADCNL010000003">
    <property type="protein sequence ID" value="KAG0487902.1"/>
    <property type="molecule type" value="Genomic_DNA"/>
</dbReference>
<dbReference type="PROSITE" id="PS01012">
    <property type="entry name" value="FOLYLPOLYGLU_SYNT_2"/>
    <property type="match status" value="1"/>
</dbReference>
<dbReference type="OrthoDB" id="268799at2759"/>
<keyword evidence="11" id="KW-0460">Magnesium</keyword>
<evidence type="ECO:0000256" key="12">
    <source>
        <dbReference type="ARBA" id="ARBA00030592"/>
    </source>
</evidence>
<dbReference type="AlphaFoldDB" id="A0A835RL00"/>
<keyword evidence="6" id="KW-0554">One-carbon metabolism</keyword>
<evidence type="ECO:0000256" key="1">
    <source>
        <dbReference type="ARBA" id="ARBA00001944"/>
    </source>
</evidence>
<evidence type="ECO:0000256" key="2">
    <source>
        <dbReference type="ARBA" id="ARBA00005150"/>
    </source>
</evidence>
<evidence type="ECO:0000256" key="8">
    <source>
        <dbReference type="ARBA" id="ARBA00022723"/>
    </source>
</evidence>
<dbReference type="Gene3D" id="3.40.1190.10">
    <property type="entry name" value="Mur-like, catalytic domain"/>
    <property type="match status" value="1"/>
</dbReference>
<evidence type="ECO:0000256" key="11">
    <source>
        <dbReference type="ARBA" id="ARBA00022842"/>
    </source>
</evidence>
<dbReference type="InterPro" id="IPR036615">
    <property type="entry name" value="Mur_ligase_C_dom_sf"/>
</dbReference>
<dbReference type="GO" id="GO:0005739">
    <property type="term" value="C:mitochondrion"/>
    <property type="evidence" value="ECO:0007669"/>
    <property type="project" value="TreeGrafter"/>
</dbReference>
<evidence type="ECO:0000313" key="16">
    <source>
        <dbReference type="Proteomes" id="UP000636800"/>
    </source>
</evidence>
<keyword evidence="10" id="KW-0067">ATP-binding</keyword>
<comment type="similarity">
    <text evidence="3">Belongs to the folylpolyglutamate synthase family.</text>
</comment>
<dbReference type="InterPro" id="IPR018109">
    <property type="entry name" value="Folylpolyglutamate_synth_CS"/>
</dbReference>
<organism evidence="15 16">
    <name type="scientific">Vanilla planifolia</name>
    <name type="common">Vanilla</name>
    <dbReference type="NCBI Taxonomy" id="51239"/>
    <lineage>
        <taxon>Eukaryota</taxon>
        <taxon>Viridiplantae</taxon>
        <taxon>Streptophyta</taxon>
        <taxon>Embryophyta</taxon>
        <taxon>Tracheophyta</taxon>
        <taxon>Spermatophyta</taxon>
        <taxon>Magnoliopsida</taxon>
        <taxon>Liliopsida</taxon>
        <taxon>Asparagales</taxon>
        <taxon>Orchidaceae</taxon>
        <taxon>Vanilloideae</taxon>
        <taxon>Vanilleae</taxon>
        <taxon>Vanilla</taxon>
    </lineage>
</organism>
<dbReference type="GO" id="GO:0004326">
    <property type="term" value="F:tetrahydrofolylpolyglutamate synthase activity"/>
    <property type="evidence" value="ECO:0007669"/>
    <property type="project" value="UniProtKB-EC"/>
</dbReference>
<evidence type="ECO:0000256" key="6">
    <source>
        <dbReference type="ARBA" id="ARBA00022563"/>
    </source>
</evidence>
<dbReference type="PANTHER" id="PTHR11136:SF5">
    <property type="entry name" value="FOLYLPOLYGLUTAMATE SYNTHASE, MITOCHONDRIAL"/>
    <property type="match status" value="1"/>
</dbReference>
<proteinExistence type="inferred from homology"/>
<dbReference type="SUPFAM" id="SSF53623">
    <property type="entry name" value="MurD-like peptide ligases, catalytic domain"/>
    <property type="match status" value="1"/>
</dbReference>
<dbReference type="FunFam" id="3.90.190.20:FF:000011">
    <property type="entry name" value="Folylpolyglutamate synthase"/>
    <property type="match status" value="1"/>
</dbReference>
<dbReference type="Proteomes" id="UP000636800">
    <property type="component" value="Chromosome 3"/>
</dbReference>
<dbReference type="InterPro" id="IPR036565">
    <property type="entry name" value="Mur-like_cat_sf"/>
</dbReference>
<gene>
    <name evidence="15" type="ORF">HPP92_006713</name>
</gene>
<dbReference type="SUPFAM" id="SSF53244">
    <property type="entry name" value="MurD-like peptide ligases, peptide-binding domain"/>
    <property type="match status" value="1"/>
</dbReference>
<keyword evidence="7" id="KW-0436">Ligase</keyword>
<dbReference type="GO" id="GO:0006730">
    <property type="term" value="P:one-carbon metabolic process"/>
    <property type="evidence" value="ECO:0007669"/>
    <property type="project" value="UniProtKB-KW"/>
</dbReference>
<dbReference type="InterPro" id="IPR001645">
    <property type="entry name" value="Folylpolyglutamate_synth"/>
</dbReference>
<accession>A0A835RL00</accession>
<name>A0A835RL00_VANPL</name>
<dbReference type="EC" id="6.3.2.17" evidence="4"/>
<evidence type="ECO:0000256" key="5">
    <source>
        <dbReference type="ARBA" id="ARBA00018660"/>
    </source>
</evidence>
<evidence type="ECO:0000256" key="3">
    <source>
        <dbReference type="ARBA" id="ARBA00008276"/>
    </source>
</evidence>
<comment type="cofactor">
    <cofactor evidence="1">
        <name>a monovalent cation</name>
        <dbReference type="ChEBI" id="CHEBI:60242"/>
    </cofactor>
</comment>
<keyword evidence="8" id="KW-0479">Metal-binding</keyword>
<dbReference type="GO" id="GO:0005524">
    <property type="term" value="F:ATP binding"/>
    <property type="evidence" value="ECO:0007669"/>
    <property type="project" value="UniProtKB-KW"/>
</dbReference>
<comment type="catalytic activity">
    <reaction evidence="14">
        <text>(6S)-5,6,7,8-tetrahydrofolyl-(gamma-L-Glu)(n) + L-glutamate + ATP = (6S)-5,6,7,8-tetrahydrofolyl-(gamma-L-Glu)(n+1) + ADP + phosphate + H(+)</text>
        <dbReference type="Rhea" id="RHEA:10580"/>
        <dbReference type="Rhea" id="RHEA-COMP:14738"/>
        <dbReference type="Rhea" id="RHEA-COMP:14740"/>
        <dbReference type="ChEBI" id="CHEBI:15378"/>
        <dbReference type="ChEBI" id="CHEBI:29985"/>
        <dbReference type="ChEBI" id="CHEBI:30616"/>
        <dbReference type="ChEBI" id="CHEBI:43474"/>
        <dbReference type="ChEBI" id="CHEBI:141005"/>
        <dbReference type="ChEBI" id="CHEBI:456216"/>
        <dbReference type="EC" id="6.3.2.17"/>
    </reaction>
</comment>
<comment type="caution">
    <text evidence="15">The sequence shown here is derived from an EMBL/GenBank/DDBJ whole genome shotgun (WGS) entry which is preliminary data.</text>
</comment>
<comment type="pathway">
    <text evidence="2">Cofactor biosynthesis; tetrahydrofolylpolyglutamate biosynthesis.</text>
</comment>
<protein>
    <recommendedName>
        <fullName evidence="5">Folylpolyglutamate synthase</fullName>
        <ecNumber evidence="4">6.3.2.17</ecNumber>
    </recommendedName>
    <alternativeName>
        <fullName evidence="13">Folylpoly-gamma-glutamate synthetase</fullName>
    </alternativeName>
    <alternativeName>
        <fullName evidence="12">Tetrahydrofolylpolyglutamate synthase</fullName>
    </alternativeName>
</protein>
<evidence type="ECO:0000256" key="7">
    <source>
        <dbReference type="ARBA" id="ARBA00022598"/>
    </source>
</evidence>
<dbReference type="GO" id="GO:0046872">
    <property type="term" value="F:metal ion binding"/>
    <property type="evidence" value="ECO:0007669"/>
    <property type="project" value="UniProtKB-KW"/>
</dbReference>
<evidence type="ECO:0000256" key="13">
    <source>
        <dbReference type="ARBA" id="ARBA00030876"/>
    </source>
</evidence>
<evidence type="ECO:0000256" key="14">
    <source>
        <dbReference type="ARBA" id="ARBA00047493"/>
    </source>
</evidence>
<reference evidence="15 16" key="1">
    <citation type="journal article" date="2020" name="Nat. Food">
        <title>A phased Vanilla planifolia genome enables genetic improvement of flavour and production.</title>
        <authorList>
            <person name="Hasing T."/>
            <person name="Tang H."/>
            <person name="Brym M."/>
            <person name="Khazi F."/>
            <person name="Huang T."/>
            <person name="Chambers A.H."/>
        </authorList>
    </citation>
    <scope>NUCLEOTIDE SEQUENCE [LARGE SCALE GENOMIC DNA]</scope>
    <source>
        <tissue evidence="15">Leaf</tissue>
    </source>
</reference>
<evidence type="ECO:0000256" key="4">
    <source>
        <dbReference type="ARBA" id="ARBA00013025"/>
    </source>
</evidence>
<evidence type="ECO:0000256" key="10">
    <source>
        <dbReference type="ARBA" id="ARBA00022840"/>
    </source>
</evidence>
<dbReference type="Gene3D" id="3.90.190.20">
    <property type="entry name" value="Mur ligase, C-terminal domain"/>
    <property type="match status" value="1"/>
</dbReference>